<evidence type="ECO:0000256" key="4">
    <source>
        <dbReference type="ARBA" id="ARBA00022692"/>
    </source>
</evidence>
<organism evidence="8 9">
    <name type="scientific">Acinetobacter sedimenti</name>
    <dbReference type="NCBI Taxonomy" id="2919922"/>
    <lineage>
        <taxon>Bacteria</taxon>
        <taxon>Pseudomonadati</taxon>
        <taxon>Pseudomonadota</taxon>
        <taxon>Gammaproteobacteria</taxon>
        <taxon>Moraxellales</taxon>
        <taxon>Moraxellaceae</taxon>
        <taxon>Acinetobacter</taxon>
    </lineage>
</organism>
<keyword evidence="3" id="KW-1003">Cell membrane</keyword>
<comment type="similarity">
    <text evidence="2">Belongs to the chromate ion transporter (CHR) (TC 2.A.51) family.</text>
</comment>
<evidence type="ECO:0000256" key="3">
    <source>
        <dbReference type="ARBA" id="ARBA00022475"/>
    </source>
</evidence>
<dbReference type="PANTHER" id="PTHR33567">
    <property type="entry name" value="CHROMATE ION TRANSPORTER (EUROFUNG)"/>
    <property type="match status" value="1"/>
</dbReference>
<dbReference type="AlphaFoldDB" id="A0A9X2B6K4"/>
<dbReference type="NCBIfam" id="TIGR00937">
    <property type="entry name" value="2A51"/>
    <property type="match status" value="1"/>
</dbReference>
<dbReference type="GO" id="GO:0015109">
    <property type="term" value="F:chromate transmembrane transporter activity"/>
    <property type="evidence" value="ECO:0007669"/>
    <property type="project" value="InterPro"/>
</dbReference>
<evidence type="ECO:0000256" key="1">
    <source>
        <dbReference type="ARBA" id="ARBA00004651"/>
    </source>
</evidence>
<dbReference type="EMBL" id="JAKUML010000010">
    <property type="protein sequence ID" value="MCJ8146813.1"/>
    <property type="molecule type" value="Genomic_DNA"/>
</dbReference>
<dbReference type="GO" id="GO:0005886">
    <property type="term" value="C:plasma membrane"/>
    <property type="evidence" value="ECO:0007669"/>
    <property type="project" value="UniProtKB-SubCell"/>
</dbReference>
<dbReference type="RefSeq" id="WP_241571741.1">
    <property type="nucleotide sequence ID" value="NZ_JAKUML010000010.1"/>
</dbReference>
<protein>
    <submittedName>
        <fullName evidence="8">Chromate efflux transporter</fullName>
    </submittedName>
</protein>
<comment type="caution">
    <text evidence="8">The sequence shown here is derived from an EMBL/GenBank/DDBJ whole genome shotgun (WGS) entry which is preliminary data.</text>
</comment>
<dbReference type="Proteomes" id="UP001139701">
    <property type="component" value="Unassembled WGS sequence"/>
</dbReference>
<dbReference type="PIRSF" id="PIRSF004810">
    <property type="entry name" value="ChrA"/>
    <property type="match status" value="1"/>
</dbReference>
<evidence type="ECO:0000313" key="9">
    <source>
        <dbReference type="Proteomes" id="UP001139701"/>
    </source>
</evidence>
<feature type="transmembrane region" description="Helical" evidence="7">
    <location>
        <begin position="356"/>
        <end position="385"/>
    </location>
</feature>
<feature type="transmembrane region" description="Helical" evidence="7">
    <location>
        <begin position="323"/>
        <end position="344"/>
    </location>
</feature>
<feature type="transmembrane region" description="Helical" evidence="7">
    <location>
        <begin position="288"/>
        <end position="311"/>
    </location>
</feature>
<gene>
    <name evidence="8" type="primary">chrA</name>
    <name evidence="8" type="ORF">MKI79_07855</name>
</gene>
<accession>A0A9X2B6K4</accession>
<dbReference type="Pfam" id="PF02417">
    <property type="entry name" value="Chromate_transp"/>
    <property type="match status" value="2"/>
</dbReference>
<name>A0A9X2B6K4_9GAMM</name>
<comment type="subcellular location">
    <subcellularLocation>
        <location evidence="1">Cell membrane</location>
        <topology evidence="1">Multi-pass membrane protein</topology>
    </subcellularLocation>
</comment>
<keyword evidence="4 7" id="KW-0812">Transmembrane</keyword>
<feature type="transmembrane region" description="Helical" evidence="7">
    <location>
        <begin position="138"/>
        <end position="154"/>
    </location>
</feature>
<keyword evidence="5 7" id="KW-1133">Transmembrane helix</keyword>
<feature type="transmembrane region" description="Helical" evidence="7">
    <location>
        <begin position="193"/>
        <end position="211"/>
    </location>
</feature>
<feature type="transmembrane region" description="Helical" evidence="7">
    <location>
        <begin position="74"/>
        <end position="97"/>
    </location>
</feature>
<dbReference type="InterPro" id="IPR014047">
    <property type="entry name" value="Chr_Tranpt_l_chain"/>
</dbReference>
<dbReference type="InterPro" id="IPR003370">
    <property type="entry name" value="Chromate_transpt"/>
</dbReference>
<keyword evidence="6 7" id="KW-0472">Membrane</keyword>
<feature type="transmembrane region" description="Helical" evidence="7">
    <location>
        <begin position="262"/>
        <end position="282"/>
    </location>
</feature>
<feature type="transmembrane region" description="Helical" evidence="7">
    <location>
        <begin position="223"/>
        <end position="241"/>
    </location>
</feature>
<evidence type="ECO:0000256" key="7">
    <source>
        <dbReference type="SAM" id="Phobius"/>
    </source>
</evidence>
<feature type="transmembrane region" description="Helical" evidence="7">
    <location>
        <begin position="109"/>
        <end position="126"/>
    </location>
</feature>
<dbReference type="PANTHER" id="PTHR33567:SF3">
    <property type="entry name" value="CHROMATE ION TRANSPORTER (EUROFUNG)"/>
    <property type="match status" value="1"/>
</dbReference>
<feature type="transmembrane region" description="Helical" evidence="7">
    <location>
        <begin position="6"/>
        <end position="29"/>
    </location>
</feature>
<evidence type="ECO:0000256" key="6">
    <source>
        <dbReference type="ARBA" id="ARBA00023136"/>
    </source>
</evidence>
<reference evidence="8" key="1">
    <citation type="submission" date="2022-02" db="EMBL/GenBank/DDBJ databases">
        <title>Acinetobacter A3.8 sp. nov., isolated from Sediment (Zhairuo Island).</title>
        <authorList>
            <person name="Zheng K."/>
        </authorList>
    </citation>
    <scope>NUCLEOTIDE SEQUENCE</scope>
    <source>
        <strain evidence="8">A3.8</strain>
    </source>
</reference>
<evidence type="ECO:0000256" key="5">
    <source>
        <dbReference type="ARBA" id="ARBA00022989"/>
    </source>
</evidence>
<evidence type="ECO:0000313" key="8">
    <source>
        <dbReference type="EMBL" id="MCJ8146813.1"/>
    </source>
</evidence>
<sequence>MDTPFSIFRLFFYLGCISFGGPAAHIALFQTKIIDQKAWMSAEQYLQLVALCQFLPGPSSSQVGMGLGLYRAGYLGALASWLGFTLPGAILMYLLAISLSQFSWLSNTMILKGLLLAIVVIVAHAVVMMSRQICKTKLHYVIVIILTVIGLMFAELNQLFLILIAALLGLLLFYQQSYSALAQLDFPVSKRTALICLSAFFGILIFTPLFVSADQPANFFYEIYQASALVFGGGHVVLPLLEQSIVHQNFVGQDQFMTGYGVIQTLPGPLFNFSAFLGATAFPSISLFAALFTVLAIFLPAALVLIGALPMTSYLSKNKYLRAMFQGISAGVIALLILMLVQNMLPKGVDSIADGIFLIIAFAIFYTGRLPIWGLMLASLSYAYIMSAVI</sequence>
<keyword evidence="9" id="KW-1185">Reference proteome</keyword>
<proteinExistence type="inferred from homology"/>
<evidence type="ECO:0000256" key="2">
    <source>
        <dbReference type="ARBA" id="ARBA00005262"/>
    </source>
</evidence>